<reference evidence="7 8" key="1">
    <citation type="submission" date="2013-02" db="EMBL/GenBank/DDBJ databases">
        <title>The Genome Sequence of Acinetobacter sp. NIPH 713.</title>
        <authorList>
            <consortium name="The Broad Institute Genome Sequencing Platform"/>
            <consortium name="The Broad Institute Genome Sequencing Center for Infectious Disease"/>
            <person name="Cerqueira G."/>
            <person name="Feldgarden M."/>
            <person name="Courvalin P."/>
            <person name="Perichon B."/>
            <person name="Grillot-Courvalin C."/>
            <person name="Clermont D."/>
            <person name="Rocha E."/>
            <person name="Yoon E.-J."/>
            <person name="Nemec A."/>
            <person name="Walker B."/>
            <person name="Young S.K."/>
            <person name="Zeng Q."/>
            <person name="Gargeya S."/>
            <person name="Fitzgerald M."/>
            <person name="Haas B."/>
            <person name="Abouelleil A."/>
            <person name="Alvarado L."/>
            <person name="Arachchi H.M."/>
            <person name="Berlin A.M."/>
            <person name="Chapman S.B."/>
            <person name="Dewar J."/>
            <person name="Goldberg J."/>
            <person name="Griggs A."/>
            <person name="Gujja S."/>
            <person name="Hansen M."/>
            <person name="Howarth C."/>
            <person name="Imamovic A."/>
            <person name="Larimer J."/>
            <person name="McCowan C."/>
            <person name="Murphy C."/>
            <person name="Neiman D."/>
            <person name="Pearson M."/>
            <person name="Priest M."/>
            <person name="Roberts A."/>
            <person name="Saif S."/>
            <person name="Shea T."/>
            <person name="Sisk P."/>
            <person name="Sykes S."/>
            <person name="Wortman J."/>
            <person name="Nusbaum C."/>
            <person name="Birren B."/>
        </authorList>
    </citation>
    <scope>NUCLEOTIDE SEQUENCE [LARGE SCALE GENOMIC DNA]</scope>
    <source>
        <strain evidence="7 8">NIPH 713</strain>
    </source>
</reference>
<feature type="transmembrane region" description="Helical" evidence="4">
    <location>
        <begin position="349"/>
        <end position="368"/>
    </location>
</feature>
<evidence type="ECO:0000256" key="2">
    <source>
        <dbReference type="ARBA" id="ARBA00012528"/>
    </source>
</evidence>
<name>N9KTK6_9GAMM</name>
<evidence type="ECO:0000256" key="4">
    <source>
        <dbReference type="SAM" id="Phobius"/>
    </source>
</evidence>
<feature type="domain" description="GGDEF" evidence="6">
    <location>
        <begin position="471"/>
        <end position="609"/>
    </location>
</feature>
<feature type="transmembrane region" description="Helical" evidence="4">
    <location>
        <begin position="192"/>
        <end position="215"/>
    </location>
</feature>
<dbReference type="PANTHER" id="PTHR45138:SF9">
    <property type="entry name" value="DIGUANYLATE CYCLASE DGCM-RELATED"/>
    <property type="match status" value="1"/>
</dbReference>
<gene>
    <name evidence="7" type="ORF">F906_00586</name>
</gene>
<evidence type="ECO:0000256" key="1">
    <source>
        <dbReference type="ARBA" id="ARBA00001946"/>
    </source>
</evidence>
<feature type="transmembrane region" description="Helical" evidence="4">
    <location>
        <begin position="227"/>
        <end position="245"/>
    </location>
</feature>
<feature type="transmembrane region" description="Helical" evidence="4">
    <location>
        <begin position="265"/>
        <end position="283"/>
    </location>
</feature>
<dbReference type="EC" id="2.7.7.65" evidence="2"/>
<dbReference type="SUPFAM" id="SSF49785">
    <property type="entry name" value="Galactose-binding domain-like"/>
    <property type="match status" value="1"/>
</dbReference>
<evidence type="ECO:0000259" key="6">
    <source>
        <dbReference type="PROSITE" id="PS50887"/>
    </source>
</evidence>
<comment type="catalytic activity">
    <reaction evidence="3">
        <text>2 GTP = 3',3'-c-di-GMP + 2 diphosphate</text>
        <dbReference type="Rhea" id="RHEA:24898"/>
        <dbReference type="ChEBI" id="CHEBI:33019"/>
        <dbReference type="ChEBI" id="CHEBI:37565"/>
        <dbReference type="ChEBI" id="CHEBI:58805"/>
        <dbReference type="EC" id="2.7.7.65"/>
    </reaction>
</comment>
<dbReference type="PROSITE" id="PS50887">
    <property type="entry name" value="GGDEF"/>
    <property type="match status" value="1"/>
</dbReference>
<comment type="caution">
    <text evidence="7">The sequence shown here is derived from an EMBL/GenBank/DDBJ whole genome shotgun (WGS) entry which is preliminary data.</text>
</comment>
<evidence type="ECO:0000256" key="3">
    <source>
        <dbReference type="ARBA" id="ARBA00034247"/>
    </source>
</evidence>
<dbReference type="InterPro" id="IPR029787">
    <property type="entry name" value="Nucleotide_cyclase"/>
</dbReference>
<dbReference type="HOGENOM" id="CLU_030706_1_1_6"/>
<dbReference type="FunFam" id="3.30.70.270:FF:000001">
    <property type="entry name" value="Diguanylate cyclase domain protein"/>
    <property type="match status" value="1"/>
</dbReference>
<dbReference type="InterPro" id="IPR000160">
    <property type="entry name" value="GGDEF_dom"/>
</dbReference>
<keyword evidence="4" id="KW-0812">Transmembrane</keyword>
<feature type="chain" id="PRO_5004145054" description="diguanylate cyclase" evidence="5">
    <location>
        <begin position="19"/>
        <end position="611"/>
    </location>
</feature>
<dbReference type="SUPFAM" id="SSF55073">
    <property type="entry name" value="Nucleotide cyclase"/>
    <property type="match status" value="1"/>
</dbReference>
<dbReference type="NCBIfam" id="TIGR00254">
    <property type="entry name" value="GGDEF"/>
    <property type="match status" value="1"/>
</dbReference>
<keyword evidence="4" id="KW-1133">Transmembrane helix</keyword>
<dbReference type="Pfam" id="PF00990">
    <property type="entry name" value="GGDEF"/>
    <property type="match status" value="1"/>
</dbReference>
<comment type="cofactor">
    <cofactor evidence="1">
        <name>Mg(2+)</name>
        <dbReference type="ChEBI" id="CHEBI:18420"/>
    </cofactor>
</comment>
<evidence type="ECO:0000313" key="7">
    <source>
        <dbReference type="EMBL" id="ENW87353.1"/>
    </source>
</evidence>
<dbReference type="AlphaFoldDB" id="N9KTK6"/>
<protein>
    <recommendedName>
        <fullName evidence="2">diguanylate cyclase</fullName>
        <ecNumber evidence="2">2.7.7.65</ecNumber>
    </recommendedName>
</protein>
<organism evidence="7 8">
    <name type="scientific">Acinetobacter pseudolwoffii</name>
    <dbReference type="NCBI Taxonomy" id="2053287"/>
    <lineage>
        <taxon>Bacteria</taxon>
        <taxon>Pseudomonadati</taxon>
        <taxon>Pseudomonadota</taxon>
        <taxon>Gammaproteobacteria</taxon>
        <taxon>Moraxellales</taxon>
        <taxon>Moraxellaceae</taxon>
        <taxon>Acinetobacter</taxon>
    </lineage>
</organism>
<accession>N9KTK6</accession>
<proteinExistence type="predicted"/>
<dbReference type="PANTHER" id="PTHR45138">
    <property type="entry name" value="REGULATORY COMPONENTS OF SENSORY TRANSDUCTION SYSTEM"/>
    <property type="match status" value="1"/>
</dbReference>
<dbReference type="Gene3D" id="3.30.70.270">
    <property type="match status" value="1"/>
</dbReference>
<dbReference type="Pfam" id="PF07695">
    <property type="entry name" value="7TMR-DISM_7TM"/>
    <property type="match status" value="1"/>
</dbReference>
<dbReference type="GO" id="GO:0052621">
    <property type="term" value="F:diguanylate cyclase activity"/>
    <property type="evidence" value="ECO:0007669"/>
    <property type="project" value="UniProtKB-EC"/>
</dbReference>
<feature type="signal peptide" evidence="5">
    <location>
        <begin position="1"/>
        <end position="18"/>
    </location>
</feature>
<keyword evidence="5" id="KW-0732">Signal</keyword>
<dbReference type="CDD" id="cd01949">
    <property type="entry name" value="GGDEF"/>
    <property type="match status" value="1"/>
</dbReference>
<dbReference type="InterPro" id="IPR008979">
    <property type="entry name" value="Galactose-bd-like_sf"/>
</dbReference>
<dbReference type="PATRIC" id="fig|1217709.3.peg.555"/>
<evidence type="ECO:0000256" key="5">
    <source>
        <dbReference type="SAM" id="SignalP"/>
    </source>
</evidence>
<dbReference type="SMART" id="SM00267">
    <property type="entry name" value="GGDEF"/>
    <property type="match status" value="1"/>
</dbReference>
<keyword evidence="8" id="KW-1185">Reference proteome</keyword>
<feature type="transmembrane region" description="Helical" evidence="4">
    <location>
        <begin position="290"/>
        <end position="311"/>
    </location>
</feature>
<dbReference type="InterPro" id="IPR043128">
    <property type="entry name" value="Rev_trsase/Diguanyl_cyclase"/>
</dbReference>
<feature type="transmembrane region" description="Helical" evidence="4">
    <location>
        <begin position="317"/>
        <end position="337"/>
    </location>
</feature>
<dbReference type="InterPro" id="IPR011623">
    <property type="entry name" value="7TMR_DISM_rcpt_extracell_dom1"/>
</dbReference>
<evidence type="ECO:0000313" key="8">
    <source>
        <dbReference type="Proteomes" id="UP000023774"/>
    </source>
</evidence>
<sequence>MWVWAISWGILMSTSVSAQIAATSPGVQQQFRDHISEIHFSEHSSSPLQGKWLFYPSQFIVQPSSVLLSKTVELPASFKILTNSNIGYGTFISHYKIPKEFIGRRIAIRIPAQYGAYRVYVNGEFIVRLGQISKTPEQQITEKAPRIGYFVADSEYITLSIQASNYTHLHGGLERPMQIGVAGTVNRQFQQLMMSIAMACGAVLGVGVFNILFSIFRGSKERNSKSIFVFGCFIIFLALHNMFSAPYAYSVFTNIDWLWGTRLEYLFTFLAVLFFLSYMHLFNQRYLKPLIYYIAIVLLILNISVTLFSTPELFERLALYSAIYGLVIIGNFMYGFYQTLRDKQPYSRLNLFAIIFLCLTFLNDYLLLINVIQTTHLSFISTSLYALLIMFQQSRHYAHQTYQTEQLNFNLIELNSSLDQKVKERTQQLHQLNAKLEHQMKIDALTGAFNRRALNSEIQQKFLQSQQHSHATLLFAMLDVDYFKNYNDHYGHSKGDEILQNLVKVIQASLPQSGYLARYGGEEFAILLGDIPIQVALQYLERVIQQIREQQFEHLNRPDGKAWITVSVGAAWISPQHQYADIHALMKAADVQLYLAKHTGRDQLNFEQGAD</sequence>
<dbReference type="EMBL" id="APRJ01000010">
    <property type="protein sequence ID" value="ENW87353.1"/>
    <property type="molecule type" value="Genomic_DNA"/>
</dbReference>
<dbReference type="Proteomes" id="UP000023774">
    <property type="component" value="Unassembled WGS sequence"/>
</dbReference>
<keyword evidence="4" id="KW-0472">Membrane</keyword>
<dbReference type="InterPro" id="IPR050469">
    <property type="entry name" value="Diguanylate_Cyclase"/>
</dbReference>